<feature type="region of interest" description="Disordered" evidence="1">
    <location>
        <begin position="15"/>
        <end position="55"/>
    </location>
</feature>
<proteinExistence type="predicted"/>
<reference evidence="2 3" key="1">
    <citation type="submission" date="2021-02" db="EMBL/GenBank/DDBJ databases">
        <title>Safari Cat Assemblies.</title>
        <authorList>
            <person name="Bredemeyer K.R."/>
            <person name="Murphy W.J."/>
        </authorList>
    </citation>
    <scope>NUCLEOTIDE SEQUENCE [LARGE SCALE GENOMIC DNA]</scope>
</reference>
<dbReference type="InterPro" id="IPR032852">
    <property type="entry name" value="ALKBH2"/>
</dbReference>
<sequence length="156" mass="16912">MDRFLVKGALGDLLGKREREASGEGPAGLQADQEGGRKRPKAETPGNAGHQAGPRWQHIRAEGLSCDYTVLFGKAEADKIFQELEREVEYFTGTKMAVTTSVNTEMMKGNWLPGAPPRSPLGPAEISSSGIRILGGSSPPGRWRWSGFSWPTEVCL</sequence>
<name>A0ABI8ADQ2_FELCA</name>
<dbReference type="PANTHER" id="PTHR31573">
    <property type="entry name" value="ALPHA-KETOGLUTARATE-DEPENDENT DIOXYGENASE ALKB HOMOLOG 2"/>
    <property type="match status" value="1"/>
</dbReference>
<evidence type="ECO:0008006" key="4">
    <source>
        <dbReference type="Google" id="ProtNLM"/>
    </source>
</evidence>
<dbReference type="PANTHER" id="PTHR31573:SF1">
    <property type="entry name" value="DNA OXIDATIVE DEMETHYLASE ALKBH2"/>
    <property type="match status" value="1"/>
</dbReference>
<gene>
    <name evidence="2" type="primary">ALKBH2</name>
</gene>
<protein>
    <recommendedName>
        <fullName evidence="4">AlkB homolog 2, alpha-ketoglutarate dependent dioxygenase</fullName>
    </recommendedName>
</protein>
<keyword evidence="3" id="KW-1185">Reference proteome</keyword>
<evidence type="ECO:0000256" key="1">
    <source>
        <dbReference type="SAM" id="MobiDB-lite"/>
    </source>
</evidence>
<organism evidence="2 3">
    <name type="scientific">Felis catus</name>
    <name type="common">Cat</name>
    <name type="synonym">Felis silvestris catus</name>
    <dbReference type="NCBI Taxonomy" id="9685"/>
    <lineage>
        <taxon>Eukaryota</taxon>
        <taxon>Metazoa</taxon>
        <taxon>Chordata</taxon>
        <taxon>Craniata</taxon>
        <taxon>Vertebrata</taxon>
        <taxon>Euteleostomi</taxon>
        <taxon>Mammalia</taxon>
        <taxon>Eutheria</taxon>
        <taxon>Laurasiatheria</taxon>
        <taxon>Carnivora</taxon>
        <taxon>Feliformia</taxon>
        <taxon>Felidae</taxon>
        <taxon>Felinae</taxon>
        <taxon>Felis</taxon>
    </lineage>
</organism>
<dbReference type="GeneTree" id="ENSGT00940000159009"/>
<dbReference type="Ensembl" id="ENSFCTT00005083217.1">
    <property type="protein sequence ID" value="ENSFCTP00005057278.1"/>
    <property type="gene ID" value="ENSFCTG00005029760.1"/>
</dbReference>
<reference evidence="2" key="2">
    <citation type="submission" date="2025-08" db="UniProtKB">
        <authorList>
            <consortium name="Ensembl"/>
        </authorList>
    </citation>
    <scope>IDENTIFICATION</scope>
    <source>
        <strain evidence="2">breed Abyssinian</strain>
    </source>
</reference>
<evidence type="ECO:0000313" key="2">
    <source>
        <dbReference type="Ensembl" id="ENSFCTP00005057278.1"/>
    </source>
</evidence>
<dbReference type="Proteomes" id="UP000823872">
    <property type="component" value="Chromosome D3"/>
</dbReference>
<evidence type="ECO:0000313" key="3">
    <source>
        <dbReference type="Proteomes" id="UP000823872"/>
    </source>
</evidence>
<accession>A0ABI8ADQ2</accession>
<reference evidence="2" key="3">
    <citation type="submission" date="2025-09" db="UniProtKB">
        <authorList>
            <consortium name="Ensembl"/>
        </authorList>
    </citation>
    <scope>IDENTIFICATION</scope>
    <source>
        <strain evidence="2">breed Abyssinian</strain>
    </source>
</reference>